<feature type="region of interest" description="Disordered" evidence="1">
    <location>
        <begin position="52"/>
        <end position="72"/>
    </location>
</feature>
<protein>
    <recommendedName>
        <fullName evidence="2">Endonuclease/exonuclease/phosphatase domain-containing protein</fullName>
    </recommendedName>
</protein>
<dbReference type="InterPro" id="IPR036691">
    <property type="entry name" value="Endo/exonu/phosph_ase_sf"/>
</dbReference>
<dbReference type="Pfam" id="PF03372">
    <property type="entry name" value="Exo_endo_phos"/>
    <property type="match status" value="1"/>
</dbReference>
<organism evidence="3 4">
    <name type="scientific">Haemaphysalis longicornis</name>
    <name type="common">Bush tick</name>
    <dbReference type="NCBI Taxonomy" id="44386"/>
    <lineage>
        <taxon>Eukaryota</taxon>
        <taxon>Metazoa</taxon>
        <taxon>Ecdysozoa</taxon>
        <taxon>Arthropoda</taxon>
        <taxon>Chelicerata</taxon>
        <taxon>Arachnida</taxon>
        <taxon>Acari</taxon>
        <taxon>Parasitiformes</taxon>
        <taxon>Ixodida</taxon>
        <taxon>Ixodoidea</taxon>
        <taxon>Ixodidae</taxon>
        <taxon>Haemaphysalinae</taxon>
        <taxon>Haemaphysalis</taxon>
    </lineage>
</organism>
<dbReference type="Proteomes" id="UP000821853">
    <property type="component" value="Unassembled WGS sequence"/>
</dbReference>
<reference evidence="3 4" key="1">
    <citation type="journal article" date="2020" name="Cell">
        <title>Large-Scale Comparative Analyses of Tick Genomes Elucidate Their Genetic Diversity and Vector Capacities.</title>
        <authorList>
            <consortium name="Tick Genome and Microbiome Consortium (TIGMIC)"/>
            <person name="Jia N."/>
            <person name="Wang J."/>
            <person name="Shi W."/>
            <person name="Du L."/>
            <person name="Sun Y."/>
            <person name="Zhan W."/>
            <person name="Jiang J.F."/>
            <person name="Wang Q."/>
            <person name="Zhang B."/>
            <person name="Ji P."/>
            <person name="Bell-Sakyi L."/>
            <person name="Cui X.M."/>
            <person name="Yuan T.T."/>
            <person name="Jiang B.G."/>
            <person name="Yang W.F."/>
            <person name="Lam T.T."/>
            <person name="Chang Q.C."/>
            <person name="Ding S.J."/>
            <person name="Wang X.J."/>
            <person name="Zhu J.G."/>
            <person name="Ruan X.D."/>
            <person name="Zhao L."/>
            <person name="Wei J.T."/>
            <person name="Ye R.Z."/>
            <person name="Que T.C."/>
            <person name="Du C.H."/>
            <person name="Zhou Y.H."/>
            <person name="Cheng J.X."/>
            <person name="Dai P.F."/>
            <person name="Guo W.B."/>
            <person name="Han X.H."/>
            <person name="Huang E.J."/>
            <person name="Li L.F."/>
            <person name="Wei W."/>
            <person name="Gao Y.C."/>
            <person name="Liu J.Z."/>
            <person name="Shao H.Z."/>
            <person name="Wang X."/>
            <person name="Wang C.C."/>
            <person name="Yang T.C."/>
            <person name="Huo Q.B."/>
            <person name="Li W."/>
            <person name="Chen H.Y."/>
            <person name="Chen S.E."/>
            <person name="Zhou L.G."/>
            <person name="Ni X.B."/>
            <person name="Tian J.H."/>
            <person name="Sheng Y."/>
            <person name="Liu T."/>
            <person name="Pan Y.S."/>
            <person name="Xia L.Y."/>
            <person name="Li J."/>
            <person name="Zhao F."/>
            <person name="Cao W.C."/>
        </authorList>
    </citation>
    <scope>NUCLEOTIDE SEQUENCE [LARGE SCALE GENOMIC DNA]</scope>
    <source>
        <strain evidence="3">HaeL-2018</strain>
    </source>
</reference>
<comment type="caution">
    <text evidence="3">The sequence shown here is derived from an EMBL/GenBank/DDBJ whole genome shotgun (WGS) entry which is preliminary data.</text>
</comment>
<dbReference type="EMBL" id="JABSTR010000003">
    <property type="protein sequence ID" value="KAH9365046.1"/>
    <property type="molecule type" value="Genomic_DNA"/>
</dbReference>
<evidence type="ECO:0000259" key="2">
    <source>
        <dbReference type="Pfam" id="PF03372"/>
    </source>
</evidence>
<sequence length="141" mass="15985">MAKKTRTTLKVWHWNANGLRCRLALLQQHVQAADPPPDIIMVQETHLEKKPTLPGYRTHATPPSTRTSSKGAAQGVCTFVRKDLTIIPHDRFLGQDTALEMCAAEVVVGKKKQTTVYAINVYSNPQYRSQRFKAMFHKTLR</sequence>
<dbReference type="InterPro" id="IPR005135">
    <property type="entry name" value="Endo/exonuclease/phosphatase"/>
</dbReference>
<gene>
    <name evidence="3" type="ORF">HPB48_000668</name>
</gene>
<feature type="compositionally biased region" description="Polar residues" evidence="1">
    <location>
        <begin position="61"/>
        <end position="71"/>
    </location>
</feature>
<keyword evidence="4" id="KW-1185">Reference proteome</keyword>
<dbReference type="OrthoDB" id="412981at2759"/>
<feature type="domain" description="Endonuclease/exonuclease/phosphatase" evidence="2">
    <location>
        <begin position="14"/>
        <end position="131"/>
    </location>
</feature>
<accession>A0A9J6FFC3</accession>
<evidence type="ECO:0000256" key="1">
    <source>
        <dbReference type="SAM" id="MobiDB-lite"/>
    </source>
</evidence>
<proteinExistence type="predicted"/>
<dbReference type="AlphaFoldDB" id="A0A9J6FFC3"/>
<name>A0A9J6FFC3_HAELO</name>
<evidence type="ECO:0000313" key="4">
    <source>
        <dbReference type="Proteomes" id="UP000821853"/>
    </source>
</evidence>
<dbReference type="GO" id="GO:0003824">
    <property type="term" value="F:catalytic activity"/>
    <property type="evidence" value="ECO:0007669"/>
    <property type="project" value="InterPro"/>
</dbReference>
<dbReference type="SUPFAM" id="SSF56219">
    <property type="entry name" value="DNase I-like"/>
    <property type="match status" value="1"/>
</dbReference>
<evidence type="ECO:0000313" key="3">
    <source>
        <dbReference type="EMBL" id="KAH9365046.1"/>
    </source>
</evidence>
<dbReference type="Gene3D" id="3.60.10.10">
    <property type="entry name" value="Endonuclease/exonuclease/phosphatase"/>
    <property type="match status" value="1"/>
</dbReference>
<dbReference type="VEuPathDB" id="VectorBase:HLOH_062254"/>